<keyword evidence="3" id="KW-1185">Reference proteome</keyword>
<dbReference type="Proteomes" id="UP001501495">
    <property type="component" value="Unassembled WGS sequence"/>
</dbReference>
<proteinExistence type="predicted"/>
<protein>
    <recommendedName>
        <fullName evidence="1">Helix-turn-helix domain-containing protein</fullName>
    </recommendedName>
</protein>
<dbReference type="InterPro" id="IPR041657">
    <property type="entry name" value="HTH_17"/>
</dbReference>
<reference evidence="3" key="1">
    <citation type="journal article" date="2019" name="Int. J. Syst. Evol. Microbiol.">
        <title>The Global Catalogue of Microorganisms (GCM) 10K type strain sequencing project: providing services to taxonomists for standard genome sequencing and annotation.</title>
        <authorList>
            <consortium name="The Broad Institute Genomics Platform"/>
            <consortium name="The Broad Institute Genome Sequencing Center for Infectious Disease"/>
            <person name="Wu L."/>
            <person name="Ma J."/>
        </authorList>
    </citation>
    <scope>NUCLEOTIDE SEQUENCE [LARGE SCALE GENOMIC DNA]</scope>
    <source>
        <strain evidence="3">JCM 16703</strain>
    </source>
</reference>
<evidence type="ECO:0000313" key="2">
    <source>
        <dbReference type="EMBL" id="GAA4124232.1"/>
    </source>
</evidence>
<organism evidence="2 3">
    <name type="scientific">Nocardioides fonticola</name>
    <dbReference type="NCBI Taxonomy" id="450363"/>
    <lineage>
        <taxon>Bacteria</taxon>
        <taxon>Bacillati</taxon>
        <taxon>Actinomycetota</taxon>
        <taxon>Actinomycetes</taxon>
        <taxon>Propionibacteriales</taxon>
        <taxon>Nocardioidaceae</taxon>
        <taxon>Nocardioides</taxon>
    </lineage>
</organism>
<sequence>MVTVPGAAIQPLLTTEEAAAYLSVPARWVADAARTGKLRCTRIGKHVRLRLEHLDELIDAGEQAVTSDVVPFQRDQRRSRL</sequence>
<feature type="domain" description="Helix-turn-helix" evidence="1">
    <location>
        <begin position="12"/>
        <end position="60"/>
    </location>
</feature>
<evidence type="ECO:0000313" key="3">
    <source>
        <dbReference type="Proteomes" id="UP001501495"/>
    </source>
</evidence>
<dbReference type="NCBIfam" id="TIGR01764">
    <property type="entry name" value="excise"/>
    <property type="match status" value="1"/>
</dbReference>
<comment type="caution">
    <text evidence="2">The sequence shown here is derived from an EMBL/GenBank/DDBJ whole genome shotgun (WGS) entry which is preliminary data.</text>
</comment>
<dbReference type="Pfam" id="PF12728">
    <property type="entry name" value="HTH_17"/>
    <property type="match status" value="1"/>
</dbReference>
<name>A0ABP7XR13_9ACTN</name>
<dbReference type="EMBL" id="BAAAZH010000024">
    <property type="protein sequence ID" value="GAA4124232.1"/>
    <property type="molecule type" value="Genomic_DNA"/>
</dbReference>
<accession>A0ABP7XR13</accession>
<dbReference type="InterPro" id="IPR010093">
    <property type="entry name" value="SinI_DNA-bd"/>
</dbReference>
<gene>
    <name evidence="2" type="ORF">GCM10022215_31760</name>
</gene>
<evidence type="ECO:0000259" key="1">
    <source>
        <dbReference type="Pfam" id="PF12728"/>
    </source>
</evidence>